<dbReference type="InParanoid" id="A0A200QEX8"/>
<organism evidence="2 3">
    <name type="scientific">Macleaya cordata</name>
    <name type="common">Five-seeded plume-poppy</name>
    <name type="synonym">Bocconia cordata</name>
    <dbReference type="NCBI Taxonomy" id="56857"/>
    <lineage>
        <taxon>Eukaryota</taxon>
        <taxon>Viridiplantae</taxon>
        <taxon>Streptophyta</taxon>
        <taxon>Embryophyta</taxon>
        <taxon>Tracheophyta</taxon>
        <taxon>Spermatophyta</taxon>
        <taxon>Magnoliopsida</taxon>
        <taxon>Ranunculales</taxon>
        <taxon>Papaveraceae</taxon>
        <taxon>Papaveroideae</taxon>
        <taxon>Macleaya</taxon>
    </lineage>
</organism>
<dbReference type="Proteomes" id="UP000195402">
    <property type="component" value="Unassembled WGS sequence"/>
</dbReference>
<dbReference type="FunCoup" id="A0A200QEX8">
    <property type="interactions" value="585"/>
</dbReference>
<keyword evidence="3" id="KW-1185">Reference proteome</keyword>
<feature type="region of interest" description="Disordered" evidence="1">
    <location>
        <begin position="99"/>
        <end position="130"/>
    </location>
</feature>
<comment type="caution">
    <text evidence="2">The sequence shown here is derived from an EMBL/GenBank/DDBJ whole genome shotgun (WGS) entry which is preliminary data.</text>
</comment>
<feature type="compositionally biased region" description="Low complexity" evidence="1">
    <location>
        <begin position="407"/>
        <end position="418"/>
    </location>
</feature>
<feature type="region of interest" description="Disordered" evidence="1">
    <location>
        <begin position="1"/>
        <end position="27"/>
    </location>
</feature>
<dbReference type="AlphaFoldDB" id="A0A200QEX8"/>
<feature type="region of interest" description="Disordered" evidence="1">
    <location>
        <begin position="475"/>
        <end position="507"/>
    </location>
</feature>
<feature type="compositionally biased region" description="Polar residues" evidence="1">
    <location>
        <begin position="479"/>
        <end position="507"/>
    </location>
</feature>
<dbReference type="PANTHER" id="PTHR33781">
    <property type="entry name" value="PROTEIN PHYTOCHROME KINASE SUBSTRATE 1-RELATED"/>
    <property type="match status" value="1"/>
</dbReference>
<dbReference type="OrthoDB" id="1916150at2759"/>
<reference evidence="2 3" key="1">
    <citation type="journal article" date="2017" name="Mol. Plant">
        <title>The Genome of Medicinal Plant Macleaya cordata Provides New Insights into Benzylisoquinoline Alkaloids Metabolism.</title>
        <authorList>
            <person name="Liu X."/>
            <person name="Liu Y."/>
            <person name="Huang P."/>
            <person name="Ma Y."/>
            <person name="Qing Z."/>
            <person name="Tang Q."/>
            <person name="Cao H."/>
            <person name="Cheng P."/>
            <person name="Zheng Y."/>
            <person name="Yuan Z."/>
            <person name="Zhou Y."/>
            <person name="Liu J."/>
            <person name="Tang Z."/>
            <person name="Zhuo Y."/>
            <person name="Zhang Y."/>
            <person name="Yu L."/>
            <person name="Huang J."/>
            <person name="Yang P."/>
            <person name="Peng Q."/>
            <person name="Zhang J."/>
            <person name="Jiang W."/>
            <person name="Zhang Z."/>
            <person name="Lin K."/>
            <person name="Ro D.K."/>
            <person name="Chen X."/>
            <person name="Xiong X."/>
            <person name="Shang Y."/>
            <person name="Huang S."/>
            <person name="Zeng J."/>
        </authorList>
    </citation>
    <scope>NUCLEOTIDE SEQUENCE [LARGE SCALE GENOMIC DNA]</scope>
    <source>
        <strain evidence="3">cv. BLH2017</strain>
        <tissue evidence="2">Root</tissue>
    </source>
</reference>
<dbReference type="STRING" id="56857.A0A200QEX8"/>
<evidence type="ECO:0000256" key="1">
    <source>
        <dbReference type="SAM" id="MobiDB-lite"/>
    </source>
</evidence>
<accession>A0A200QEX8</accession>
<evidence type="ECO:0000313" key="3">
    <source>
        <dbReference type="Proteomes" id="UP000195402"/>
    </source>
</evidence>
<proteinExistence type="predicted"/>
<evidence type="ECO:0008006" key="4">
    <source>
        <dbReference type="Google" id="ProtNLM"/>
    </source>
</evidence>
<dbReference type="EMBL" id="MVGT01002224">
    <property type="protein sequence ID" value="OVA09019.1"/>
    <property type="molecule type" value="Genomic_DNA"/>
</dbReference>
<dbReference type="PANTHER" id="PTHR33781:SF4">
    <property type="entry name" value="PROTEIN PHYTOCHROME KINASE SUBSTRATE 1"/>
    <property type="match status" value="1"/>
</dbReference>
<evidence type="ECO:0000313" key="2">
    <source>
        <dbReference type="EMBL" id="OVA09019.1"/>
    </source>
</evidence>
<sequence length="507" mass="56578">MATVTITSTSNTLAFENSSSELRDPSFSSYLSTGEETFILKLAESAYKPPATTTRSTITIPQEPLYQISVGRKKTEDGEISIFGAEKYFNGAMDENKTRFTEKGGRKTPTNKDERVNLRPTKSKYGTPSTCSEVSWNSQNALLTTPTRQYRSNSKNIFAAFGCKCSCSDKKSVDIDENVAENKPNCMEKKHFDSAKVFTKELTKVPIEIQQHLGFARTKQTAPESWFKEEIPSQKFDNLGLQLNKEELLSFPNSNLGLGSVSFGRQLVQLVVEEDKEEKPRKSLEVFRAPILDKEEMALNLKSKLTMLNWEGSPRVEENPVMSESIDIDDDIGSDSSSDLFEIKSLSGNSHPFFKSQESDAQSTCMSPSSCYEPSEASIEWSVVTASAANFSVASDYGEQKPTSDITSPKATKTATSKEVQRRRPTTLMGCRSNKAVKVVAEAHRTPDRVKSEKRMHQRPDSFKTMTRFQAETKVTDFDSVSRQNATDTHSPSLSRSARVSHSLYMN</sequence>
<feature type="compositionally biased region" description="Basic and acidic residues" evidence="1">
    <location>
        <begin position="99"/>
        <end position="117"/>
    </location>
</feature>
<protein>
    <recommendedName>
        <fullName evidence="4">Phytochrome kinase substrate 1</fullName>
    </recommendedName>
</protein>
<dbReference type="InterPro" id="IPR039615">
    <property type="entry name" value="PKS"/>
</dbReference>
<dbReference type="OMA" id="WDAIVPK"/>
<feature type="region of interest" description="Disordered" evidence="1">
    <location>
        <begin position="396"/>
        <end position="423"/>
    </location>
</feature>
<dbReference type="GO" id="GO:0009638">
    <property type="term" value="P:phototropism"/>
    <property type="evidence" value="ECO:0007669"/>
    <property type="project" value="InterPro"/>
</dbReference>
<name>A0A200QEX8_MACCD</name>
<gene>
    <name evidence="2" type="ORF">BVC80_9097g85</name>
</gene>